<protein>
    <submittedName>
        <fullName evidence="1">Uncharacterized protein</fullName>
    </submittedName>
</protein>
<sequence length="86" mass="9956">TIMQTNEEDINKKLQLVKKLLNHTYDILKLFSPLMEEMVKMEEAKKYKNIGMFERAGYLFGEISHICNEIENGSIPSNTFLESLGN</sequence>
<dbReference type="EMBL" id="LAZR01001359">
    <property type="protein sequence ID" value="KKN45911.1"/>
    <property type="molecule type" value="Genomic_DNA"/>
</dbReference>
<proteinExistence type="predicted"/>
<gene>
    <name evidence="1" type="ORF">LCGC14_0678110</name>
</gene>
<accession>A0A0F9TAE4</accession>
<evidence type="ECO:0000313" key="1">
    <source>
        <dbReference type="EMBL" id="KKN45911.1"/>
    </source>
</evidence>
<dbReference type="AlphaFoldDB" id="A0A0F9TAE4"/>
<name>A0A0F9TAE4_9ZZZZ</name>
<feature type="non-terminal residue" evidence="1">
    <location>
        <position position="1"/>
    </location>
</feature>
<reference evidence="1" key="1">
    <citation type="journal article" date="2015" name="Nature">
        <title>Complex archaea that bridge the gap between prokaryotes and eukaryotes.</title>
        <authorList>
            <person name="Spang A."/>
            <person name="Saw J.H."/>
            <person name="Jorgensen S.L."/>
            <person name="Zaremba-Niedzwiedzka K."/>
            <person name="Martijn J."/>
            <person name="Lind A.E."/>
            <person name="van Eijk R."/>
            <person name="Schleper C."/>
            <person name="Guy L."/>
            <person name="Ettema T.J."/>
        </authorList>
    </citation>
    <scope>NUCLEOTIDE SEQUENCE</scope>
</reference>
<comment type="caution">
    <text evidence="1">The sequence shown here is derived from an EMBL/GenBank/DDBJ whole genome shotgun (WGS) entry which is preliminary data.</text>
</comment>
<organism evidence="1">
    <name type="scientific">marine sediment metagenome</name>
    <dbReference type="NCBI Taxonomy" id="412755"/>
    <lineage>
        <taxon>unclassified sequences</taxon>
        <taxon>metagenomes</taxon>
        <taxon>ecological metagenomes</taxon>
    </lineage>
</organism>